<dbReference type="EC" id="2.7.1.-" evidence="2"/>
<keyword evidence="2" id="KW-0808">Transferase</keyword>
<dbReference type="PANTHER" id="PTHR21310:SF15">
    <property type="entry name" value="AMINOGLYCOSIDE PHOSPHOTRANSFERASE DOMAIN-CONTAINING PROTEIN"/>
    <property type="match status" value="1"/>
</dbReference>
<gene>
    <name evidence="2" type="ORF">RN607_13705</name>
</gene>
<reference evidence="2" key="1">
    <citation type="submission" date="2023-09" db="EMBL/GenBank/DDBJ databases">
        <title>Demequina sp. a novel bacteria isolated from Capsicum annuum.</title>
        <authorList>
            <person name="Humaira Z."/>
            <person name="Lee J."/>
            <person name="Cho D."/>
        </authorList>
    </citation>
    <scope>NUCLEOTIDE SEQUENCE</scope>
    <source>
        <strain evidence="2">PMTSA13</strain>
    </source>
</reference>
<dbReference type="PANTHER" id="PTHR21310">
    <property type="entry name" value="AMINOGLYCOSIDE PHOSPHOTRANSFERASE-RELATED-RELATED"/>
    <property type="match status" value="1"/>
</dbReference>
<dbReference type="GO" id="GO:0016740">
    <property type="term" value="F:transferase activity"/>
    <property type="evidence" value="ECO:0007669"/>
    <property type="project" value="UniProtKB-KW"/>
</dbReference>
<accession>A0AA96JCS8</accession>
<name>A0AA96JCS8_9MICO</name>
<dbReference type="InterPro" id="IPR002575">
    <property type="entry name" value="Aminoglycoside_PTrfase"/>
</dbReference>
<dbReference type="Pfam" id="PF01636">
    <property type="entry name" value="APH"/>
    <property type="match status" value="1"/>
</dbReference>
<dbReference type="Gene3D" id="3.30.200.20">
    <property type="entry name" value="Phosphorylase Kinase, domain 1"/>
    <property type="match status" value="1"/>
</dbReference>
<organism evidence="2">
    <name type="scientific">Demequina capsici</name>
    <dbReference type="NCBI Taxonomy" id="3075620"/>
    <lineage>
        <taxon>Bacteria</taxon>
        <taxon>Bacillati</taxon>
        <taxon>Actinomycetota</taxon>
        <taxon>Actinomycetes</taxon>
        <taxon>Micrococcales</taxon>
        <taxon>Demequinaceae</taxon>
        <taxon>Demequina</taxon>
    </lineage>
</organism>
<dbReference type="SUPFAM" id="SSF56112">
    <property type="entry name" value="Protein kinase-like (PK-like)"/>
    <property type="match status" value="1"/>
</dbReference>
<dbReference type="InterPro" id="IPR051678">
    <property type="entry name" value="AGP_Transferase"/>
</dbReference>
<dbReference type="KEGG" id="dcp:RN607_13705"/>
<evidence type="ECO:0000313" key="2">
    <source>
        <dbReference type="EMBL" id="WNM27241.1"/>
    </source>
</evidence>
<dbReference type="RefSeq" id="WP_313543194.1">
    <property type="nucleotide sequence ID" value="NZ_CP134880.1"/>
</dbReference>
<dbReference type="InterPro" id="IPR011009">
    <property type="entry name" value="Kinase-like_dom_sf"/>
</dbReference>
<proteinExistence type="predicted"/>
<evidence type="ECO:0000259" key="1">
    <source>
        <dbReference type="Pfam" id="PF01636"/>
    </source>
</evidence>
<dbReference type="Proteomes" id="UP001303408">
    <property type="component" value="Chromosome"/>
</dbReference>
<dbReference type="AlphaFoldDB" id="A0AA96JCS8"/>
<dbReference type="Gene3D" id="3.90.1200.10">
    <property type="match status" value="1"/>
</dbReference>
<protein>
    <submittedName>
        <fullName evidence="2">Aminoglycoside phosphotransferase family protein</fullName>
        <ecNumber evidence="2">2.7.1.-</ecNumber>
    </submittedName>
</protein>
<dbReference type="EMBL" id="CP134880">
    <property type="protein sequence ID" value="WNM27241.1"/>
    <property type="molecule type" value="Genomic_DNA"/>
</dbReference>
<sequence length="327" mass="36134">MESITKNRQPPRVLRQIIERAYGPDQVPDGDDFAVELGDGYFNIAYVLTLRSGRRVVLKIAPPAHVTVLTCERGIMRNEVAALALIADLTDVPVPAVEHVDVTHELVDADWFVMPLIEGATLAALTDSAALTEAGAAGLRRDLGALNRELNGIVGDRFGPLHMPGFGTWREAFASMMEDILRDGERAGVDLGVPYEAIRGDLAAHLDVLDEVTEPRFVEWDLWPGNVMVHDGRIVALIDHERALYGDPLIEAGFTGVDLPDFGDPSDFMRGYGLEELTPAEQTRRRLYSAYVLVLMIVETAYRRYPDDGQYHWARGLLSGLMELGGR</sequence>
<feature type="domain" description="Aminoglycoside phosphotransferase" evidence="1">
    <location>
        <begin position="36"/>
        <end position="261"/>
    </location>
</feature>